<keyword evidence="7" id="KW-0368">Histidine biosynthesis</keyword>
<dbReference type="SUPFAM" id="SSF53850">
    <property type="entry name" value="Periplasmic binding protein-like II"/>
    <property type="match status" value="1"/>
</dbReference>
<dbReference type="PANTHER" id="PTHR21403">
    <property type="entry name" value="ATP PHOSPHORIBOSYLTRANSFERASE ATP-PRTASE"/>
    <property type="match status" value="1"/>
</dbReference>
<dbReference type="PROSITE" id="PS01316">
    <property type="entry name" value="ATP_P_PHORIBOSYLTR"/>
    <property type="match status" value="1"/>
</dbReference>
<dbReference type="Pfam" id="PF01634">
    <property type="entry name" value="HisG"/>
    <property type="match status" value="1"/>
</dbReference>
<dbReference type="RefSeq" id="XP_003056054.1">
    <property type="nucleotide sequence ID" value="XM_003056008.1"/>
</dbReference>
<reference evidence="10 11" key="1">
    <citation type="journal article" date="2009" name="Science">
        <title>Green evolution and dynamic adaptations revealed by genomes of the marine picoeukaryotes Micromonas.</title>
        <authorList>
            <person name="Worden A.Z."/>
            <person name="Lee J.H."/>
            <person name="Mock T."/>
            <person name="Rouze P."/>
            <person name="Simmons M.P."/>
            <person name="Aerts A.L."/>
            <person name="Allen A.E."/>
            <person name="Cuvelier M.L."/>
            <person name="Derelle E."/>
            <person name="Everett M.V."/>
            <person name="Foulon E."/>
            <person name="Grimwood J."/>
            <person name="Gundlach H."/>
            <person name="Henrissat B."/>
            <person name="Napoli C."/>
            <person name="McDonald S.M."/>
            <person name="Parker M.S."/>
            <person name="Rombauts S."/>
            <person name="Salamov A."/>
            <person name="Von Dassow P."/>
            <person name="Badger J.H."/>
            <person name="Coutinho P.M."/>
            <person name="Demir E."/>
            <person name="Dubchak I."/>
            <person name="Gentemann C."/>
            <person name="Eikrem W."/>
            <person name="Gready J.E."/>
            <person name="John U."/>
            <person name="Lanier W."/>
            <person name="Lindquist E.A."/>
            <person name="Lucas S."/>
            <person name="Mayer K.F."/>
            <person name="Moreau H."/>
            <person name="Not F."/>
            <person name="Otillar R."/>
            <person name="Panaud O."/>
            <person name="Pangilinan J."/>
            <person name="Paulsen I."/>
            <person name="Piegu B."/>
            <person name="Poliakov A."/>
            <person name="Robbens S."/>
            <person name="Schmutz J."/>
            <person name="Toulza E."/>
            <person name="Wyss T."/>
            <person name="Zelensky A."/>
            <person name="Zhou K."/>
            <person name="Armbrust E.V."/>
            <person name="Bhattacharya D."/>
            <person name="Goodenough U.W."/>
            <person name="Van de Peer Y."/>
            <person name="Grigoriev I.V."/>
        </authorList>
    </citation>
    <scope>NUCLEOTIDE SEQUENCE [LARGE SCALE GENOMIC DNA]</scope>
    <source>
        <strain evidence="10 11">CCMP1545</strain>
    </source>
</reference>
<protein>
    <recommendedName>
        <fullName evidence="3">ATP phosphoribosyltransferase</fullName>
        <ecNumber evidence="3">2.4.2.17</ecNumber>
    </recommendedName>
</protein>
<dbReference type="AlphaFoldDB" id="C1MKU1"/>
<keyword evidence="4" id="KW-0028">Amino-acid biosynthesis</keyword>
<comment type="catalytic activity">
    <reaction evidence="1">
        <text>1-(5-phospho-beta-D-ribosyl)-ATP + diphosphate = 5-phospho-alpha-D-ribose 1-diphosphate + ATP</text>
        <dbReference type="Rhea" id="RHEA:18473"/>
        <dbReference type="ChEBI" id="CHEBI:30616"/>
        <dbReference type="ChEBI" id="CHEBI:33019"/>
        <dbReference type="ChEBI" id="CHEBI:58017"/>
        <dbReference type="ChEBI" id="CHEBI:73183"/>
        <dbReference type="EC" id="2.4.2.17"/>
    </reaction>
</comment>
<keyword evidence="11" id="KW-1185">Reference proteome</keyword>
<evidence type="ECO:0000256" key="7">
    <source>
        <dbReference type="ARBA" id="ARBA00023102"/>
    </source>
</evidence>
<dbReference type="HAMAP" id="MF_00079">
    <property type="entry name" value="HisG_Long"/>
    <property type="match status" value="1"/>
</dbReference>
<dbReference type="NCBIfam" id="TIGR00070">
    <property type="entry name" value="hisG"/>
    <property type="match status" value="1"/>
</dbReference>
<evidence type="ECO:0000256" key="4">
    <source>
        <dbReference type="ARBA" id="ARBA00022605"/>
    </source>
</evidence>
<dbReference type="EMBL" id="GG663736">
    <property type="protein sequence ID" value="EEH59430.1"/>
    <property type="molecule type" value="Genomic_DNA"/>
</dbReference>
<dbReference type="OMA" id="ITAKKYV"/>
<dbReference type="Gene3D" id="3.30.70.120">
    <property type="match status" value="1"/>
</dbReference>
<evidence type="ECO:0000256" key="2">
    <source>
        <dbReference type="ARBA" id="ARBA00004667"/>
    </source>
</evidence>
<dbReference type="InterPro" id="IPR011322">
    <property type="entry name" value="N-reg_PII-like_a/b"/>
</dbReference>
<dbReference type="CDD" id="cd13593">
    <property type="entry name" value="PBP2_HisGL3"/>
    <property type="match status" value="1"/>
</dbReference>
<dbReference type="GO" id="GO:0003879">
    <property type="term" value="F:ATP phosphoribosyltransferase activity"/>
    <property type="evidence" value="ECO:0007669"/>
    <property type="project" value="UniProtKB-EC"/>
</dbReference>
<evidence type="ECO:0000313" key="11">
    <source>
        <dbReference type="Proteomes" id="UP000001876"/>
    </source>
</evidence>
<gene>
    <name evidence="10" type="ORF">MICPUCDRAFT_24965</name>
</gene>
<comment type="pathway">
    <text evidence="2">Amino-acid biosynthesis; L-histidine biosynthesis; L-histidine from 5-phospho-alpha-D-ribose 1-diphosphate: step 1/9.</text>
</comment>
<evidence type="ECO:0000259" key="8">
    <source>
        <dbReference type="Pfam" id="PF01634"/>
    </source>
</evidence>
<evidence type="ECO:0000313" key="10">
    <source>
        <dbReference type="EMBL" id="EEH59430.1"/>
    </source>
</evidence>
<sequence length="419" mass="45932">MTCLLPTKSGKAAFLGDGLRRQIRRISARLTVRQSRCLTCASIRQHESAARVYRKSVESRSSIRMGIPSKGRMAEDTMQLLDDCQLKVRKINPRQYAAEIPNVPGVEVWFQRATDVVRKLVSGDIDIGIVGYDMLREIGNQDEDLVVVHDALGFGGCHLAIAVPSNWEDVISLRDLLSDKRWSKERPLRVITAYMNLATQFFADQGFDYVELSTADGALEAAPAMGAADCILDLVSSGTTLRENNLKQIEGGRVLDSQGVLVASRTALLNRPGTLAVIHEMLERIEAHLRAEGLFMVTANIRGSSAVEVATVLSSNGGQLLRGLQGPTVSPIYTYSTDGSSSKEGSYYAVSIGVPKSRIYETVKQLRKVGGSGVLVFPLTYVFDEEPPRWSALMNNLGLNVRDFEHLKIGEEFANDGQA</sequence>
<dbReference type="InterPro" id="IPR013820">
    <property type="entry name" value="ATP_PRibTrfase_cat"/>
</dbReference>
<dbReference type="InterPro" id="IPR018198">
    <property type="entry name" value="ATP_PRibTrfase_CS"/>
</dbReference>
<dbReference type="Gene3D" id="3.40.190.10">
    <property type="entry name" value="Periplasmic binding protein-like II"/>
    <property type="match status" value="2"/>
</dbReference>
<dbReference type="eggNOG" id="KOG2831">
    <property type="taxonomic scope" value="Eukaryota"/>
</dbReference>
<keyword evidence="6 10" id="KW-0808">Transferase</keyword>
<dbReference type="SUPFAM" id="SSF54913">
    <property type="entry name" value="GlnB-like"/>
    <property type="match status" value="1"/>
</dbReference>
<dbReference type="KEGG" id="mpp:MICPUCDRAFT_24965"/>
<accession>C1MKU1</accession>
<dbReference type="GO" id="GO:0000105">
    <property type="term" value="P:L-histidine biosynthetic process"/>
    <property type="evidence" value="ECO:0007669"/>
    <property type="project" value="UniProtKB-UniPathway"/>
</dbReference>
<feature type="domain" description="ATP phosphoribosyltransferase catalytic" evidence="8">
    <location>
        <begin position="112"/>
        <end position="286"/>
    </location>
</feature>
<evidence type="ECO:0000256" key="5">
    <source>
        <dbReference type="ARBA" id="ARBA00022676"/>
    </source>
</evidence>
<dbReference type="InterPro" id="IPR013115">
    <property type="entry name" value="HisG_C"/>
</dbReference>
<evidence type="ECO:0000256" key="1">
    <source>
        <dbReference type="ARBA" id="ARBA00000915"/>
    </source>
</evidence>
<dbReference type="STRING" id="564608.C1MKU1"/>
<dbReference type="GO" id="GO:0000287">
    <property type="term" value="F:magnesium ion binding"/>
    <property type="evidence" value="ECO:0007669"/>
    <property type="project" value="InterPro"/>
</dbReference>
<name>C1MKU1_MICPC</name>
<dbReference type="GeneID" id="9681531"/>
<feature type="domain" description="Histidine biosynthesis HisG C-terminal" evidence="9">
    <location>
        <begin position="291"/>
        <end position="380"/>
    </location>
</feature>
<evidence type="ECO:0000259" key="9">
    <source>
        <dbReference type="Pfam" id="PF08029"/>
    </source>
</evidence>
<dbReference type="FunFam" id="3.40.190.10:FF:000118">
    <property type="entry name" value="ATP phosphoribosyltransferase 2, chloroplastic"/>
    <property type="match status" value="1"/>
</dbReference>
<dbReference type="NCBIfam" id="TIGR03455">
    <property type="entry name" value="HisG_C-term"/>
    <property type="match status" value="1"/>
</dbReference>
<dbReference type="EC" id="2.4.2.17" evidence="3"/>
<dbReference type="UniPathway" id="UPA00031">
    <property type="reaction ID" value="UER00006"/>
</dbReference>
<dbReference type="OrthoDB" id="2574at2759"/>
<dbReference type="PANTHER" id="PTHR21403:SF8">
    <property type="entry name" value="ATP PHOSPHORIBOSYLTRANSFERASE"/>
    <property type="match status" value="1"/>
</dbReference>
<dbReference type="Pfam" id="PF08029">
    <property type="entry name" value="HisG_C"/>
    <property type="match status" value="1"/>
</dbReference>
<dbReference type="InterPro" id="IPR001348">
    <property type="entry name" value="ATP_PRibTrfase_HisG"/>
</dbReference>
<dbReference type="InterPro" id="IPR015867">
    <property type="entry name" value="N-reg_PII/ATP_PRibTrfase_C"/>
</dbReference>
<dbReference type="Proteomes" id="UP000001876">
    <property type="component" value="Unassembled WGS sequence"/>
</dbReference>
<dbReference type="InterPro" id="IPR020621">
    <property type="entry name" value="ATP-PRT_HisG_long"/>
</dbReference>
<keyword evidence="5" id="KW-0328">Glycosyltransferase</keyword>
<proteinExistence type="inferred from homology"/>
<evidence type="ECO:0000256" key="6">
    <source>
        <dbReference type="ARBA" id="ARBA00022679"/>
    </source>
</evidence>
<dbReference type="GO" id="GO:0005737">
    <property type="term" value="C:cytoplasm"/>
    <property type="evidence" value="ECO:0007669"/>
    <property type="project" value="InterPro"/>
</dbReference>
<organism evidence="11">
    <name type="scientific">Micromonas pusilla (strain CCMP1545)</name>
    <name type="common">Picoplanktonic green alga</name>
    <dbReference type="NCBI Taxonomy" id="564608"/>
    <lineage>
        <taxon>Eukaryota</taxon>
        <taxon>Viridiplantae</taxon>
        <taxon>Chlorophyta</taxon>
        <taxon>Mamiellophyceae</taxon>
        <taxon>Mamiellales</taxon>
        <taxon>Mamiellaceae</taxon>
        <taxon>Micromonas</taxon>
    </lineage>
</organism>
<evidence type="ECO:0000256" key="3">
    <source>
        <dbReference type="ARBA" id="ARBA00011946"/>
    </source>
</evidence>